<dbReference type="RefSeq" id="WP_169663239.1">
    <property type="nucleotide sequence ID" value="NZ_CP076132.1"/>
</dbReference>
<dbReference type="EMBL" id="CP076132">
    <property type="protein sequence ID" value="QWG00345.1"/>
    <property type="molecule type" value="Genomic_DNA"/>
</dbReference>
<gene>
    <name evidence="1" type="ORF">KMW28_11850</name>
</gene>
<name>A0AAX1MYI3_9BACT</name>
<dbReference type="AlphaFoldDB" id="A0AAX1MYI3"/>
<dbReference type="KEGG" id="fya:KMW28_11850"/>
<evidence type="ECO:0000313" key="2">
    <source>
        <dbReference type="Proteomes" id="UP000678679"/>
    </source>
</evidence>
<reference evidence="1 2" key="1">
    <citation type="submission" date="2021-05" db="EMBL/GenBank/DDBJ databases">
        <title>Comparative genomic studies on the polysaccharide-degrading batcterial strains of the Flammeovirga genus.</title>
        <authorList>
            <person name="Zewei F."/>
            <person name="Zheng Z."/>
            <person name="Yu L."/>
            <person name="Ruyue G."/>
            <person name="Yanhong M."/>
            <person name="Yuanyuan C."/>
            <person name="Jingyan G."/>
            <person name="Wenjun H."/>
        </authorList>
    </citation>
    <scope>NUCLEOTIDE SEQUENCE [LARGE SCALE GENOMIC DNA]</scope>
    <source>
        <strain evidence="1 2">NBRC:100898</strain>
    </source>
</reference>
<sequence length="147" mass="16837">MKLKLFSILFFTVITNTFSQTDPETSSSELYENVIVIQSPNTIKTSVDDIEEGLYEVIKIDELTDFYLIFIRNDESRKTIYSEKRMKFKGTQIEVGKSYIFKLFCKDAFDDGTCVPTVMNVTYFNKYTGADLGELKKAQGLVGLMLD</sequence>
<protein>
    <submittedName>
        <fullName evidence="1">Uncharacterized protein</fullName>
    </submittedName>
</protein>
<accession>A0AAX1MYI3</accession>
<dbReference type="Proteomes" id="UP000678679">
    <property type="component" value="Chromosome 1"/>
</dbReference>
<proteinExistence type="predicted"/>
<keyword evidence="2" id="KW-1185">Reference proteome</keyword>
<organism evidence="1 2">
    <name type="scientific">Flammeovirga yaeyamensis</name>
    <dbReference type="NCBI Taxonomy" id="367791"/>
    <lineage>
        <taxon>Bacteria</taxon>
        <taxon>Pseudomonadati</taxon>
        <taxon>Bacteroidota</taxon>
        <taxon>Cytophagia</taxon>
        <taxon>Cytophagales</taxon>
        <taxon>Flammeovirgaceae</taxon>
        <taxon>Flammeovirga</taxon>
    </lineage>
</organism>
<evidence type="ECO:0000313" key="1">
    <source>
        <dbReference type="EMBL" id="QWG00345.1"/>
    </source>
</evidence>